<comment type="caution">
    <text evidence="1">The sequence shown here is derived from an EMBL/GenBank/DDBJ whole genome shotgun (WGS) entry which is preliminary data.</text>
</comment>
<accession>A0AC61R474</accession>
<keyword evidence="2" id="KW-1185">Reference proteome</keyword>
<evidence type="ECO:0000313" key="2">
    <source>
        <dbReference type="Proteomes" id="UP000308836"/>
    </source>
</evidence>
<gene>
    <name evidence="1" type="ORF">E5336_11735</name>
</gene>
<proteinExistence type="predicted"/>
<name>A0AC61R474_9FIRM</name>
<dbReference type="EMBL" id="SRYG01000035">
    <property type="protein sequence ID" value="TGY64794.1"/>
    <property type="molecule type" value="Genomic_DNA"/>
</dbReference>
<sequence>MIQRHVWQEYLDRAEEMRKTAQWKSHYKNRKETIEKVFAENKEYHNLRYTRVRGLEKINSRRR</sequence>
<protein>
    <submittedName>
        <fullName evidence="1">Uncharacterized protein</fullName>
    </submittedName>
</protein>
<evidence type="ECO:0000313" key="1">
    <source>
        <dbReference type="EMBL" id="TGY64794.1"/>
    </source>
</evidence>
<organism evidence="1 2">
    <name type="scientific">Dubosiella muris</name>
    <dbReference type="NCBI Taxonomy" id="3038133"/>
    <lineage>
        <taxon>Bacteria</taxon>
        <taxon>Bacillati</taxon>
        <taxon>Bacillota</taxon>
        <taxon>Erysipelotrichia</taxon>
        <taxon>Erysipelotrichales</taxon>
        <taxon>Erysipelotrichaceae</taxon>
        <taxon>Dubosiella</taxon>
    </lineage>
</organism>
<reference evidence="1" key="1">
    <citation type="submission" date="2019-04" db="EMBL/GenBank/DDBJ databases">
        <title>Microbes associate with the intestines of laboratory mice.</title>
        <authorList>
            <person name="Navarre W."/>
            <person name="Wong E."/>
            <person name="Huang K."/>
            <person name="Tropini C."/>
            <person name="Ng K."/>
            <person name="Yu B."/>
        </authorList>
    </citation>
    <scope>NUCLEOTIDE SEQUENCE</scope>
    <source>
        <strain evidence="1">NM09_H32</strain>
    </source>
</reference>
<dbReference type="Proteomes" id="UP000308836">
    <property type="component" value="Unassembled WGS sequence"/>
</dbReference>